<protein>
    <submittedName>
        <fullName evidence="1">Uncharacterized protein</fullName>
    </submittedName>
</protein>
<dbReference type="EMBL" id="FQXU01000006">
    <property type="protein sequence ID" value="SHI13642.1"/>
    <property type="molecule type" value="Genomic_DNA"/>
</dbReference>
<dbReference type="RefSeq" id="WP_073019387.1">
    <property type="nucleotide sequence ID" value="NZ_FQXU01000006.1"/>
</dbReference>
<gene>
    <name evidence="1" type="ORF">SAMN02745941_02185</name>
</gene>
<sequence length="151" mass="17129">MVIKLLKRNWLICVVAFGVLFNINSEAIAGEITTYSDSTNYKDDRIEPQIKIPINLEIEKEAQKSVEEGHSPWKLDPVFVAQVFVSLQVSPEGITGDYPIKDKELKIIQSSEKETIVEVNSNKTKIKKVYLKRLVKKDSTGIWTVVGYDSE</sequence>
<name>A0A1M5YNP1_9CLOT</name>
<evidence type="ECO:0000313" key="2">
    <source>
        <dbReference type="Proteomes" id="UP000184241"/>
    </source>
</evidence>
<accession>A0A1M5YNP1</accession>
<evidence type="ECO:0000313" key="1">
    <source>
        <dbReference type="EMBL" id="SHI13642.1"/>
    </source>
</evidence>
<proteinExistence type="predicted"/>
<dbReference type="Proteomes" id="UP000184241">
    <property type="component" value="Unassembled WGS sequence"/>
</dbReference>
<organism evidence="1 2">
    <name type="scientific">Clostridium intestinale DSM 6191</name>
    <dbReference type="NCBI Taxonomy" id="1121320"/>
    <lineage>
        <taxon>Bacteria</taxon>
        <taxon>Bacillati</taxon>
        <taxon>Bacillota</taxon>
        <taxon>Clostridia</taxon>
        <taxon>Eubacteriales</taxon>
        <taxon>Clostridiaceae</taxon>
        <taxon>Clostridium</taxon>
    </lineage>
</organism>
<reference evidence="1 2" key="1">
    <citation type="submission" date="2016-11" db="EMBL/GenBank/DDBJ databases">
        <authorList>
            <person name="Jaros S."/>
            <person name="Januszkiewicz K."/>
            <person name="Wedrychowicz H."/>
        </authorList>
    </citation>
    <scope>NUCLEOTIDE SEQUENCE [LARGE SCALE GENOMIC DNA]</scope>
    <source>
        <strain evidence="1 2">DSM 6191</strain>
    </source>
</reference>
<dbReference type="AlphaFoldDB" id="A0A1M5YNP1"/>